<dbReference type="EMBL" id="WSFA01000090">
    <property type="protein sequence ID" value="NDL41487.1"/>
    <property type="molecule type" value="Genomic_DNA"/>
</dbReference>
<dbReference type="Pfam" id="PF04851">
    <property type="entry name" value="ResIII"/>
    <property type="match status" value="1"/>
</dbReference>
<reference evidence="1 2" key="1">
    <citation type="submission" date="2019-12" db="EMBL/GenBank/DDBJ databases">
        <title>Engineering Photorhabdus to improve their lethality against agricultural pests.</title>
        <authorList>
            <person name="Machado R.A.R."/>
        </authorList>
    </citation>
    <scope>NUCLEOTIDE SEQUENCE [LARGE SCALE GENOMIC DNA]</scope>
    <source>
        <strain evidence="1 2">EN01</strain>
    </source>
</reference>
<name>A0A6L9JQC4_PHOLM</name>
<dbReference type="InterPro" id="IPR027417">
    <property type="entry name" value="P-loop_NTPase"/>
</dbReference>
<evidence type="ECO:0000313" key="2">
    <source>
        <dbReference type="Proteomes" id="UP000479300"/>
    </source>
</evidence>
<dbReference type="SUPFAM" id="SSF52540">
    <property type="entry name" value="P-loop containing nucleoside triphosphate hydrolases"/>
    <property type="match status" value="1"/>
</dbReference>
<dbReference type="RefSeq" id="WP_162107620.1">
    <property type="nucleotide sequence ID" value="NZ_CAWPHK010000035.1"/>
</dbReference>
<dbReference type="InterPro" id="IPR014001">
    <property type="entry name" value="Helicase_ATP-bd"/>
</dbReference>
<gene>
    <name evidence="1" type="ORF">GPY51_22765</name>
</gene>
<evidence type="ECO:0000313" key="1">
    <source>
        <dbReference type="EMBL" id="NDL41487.1"/>
    </source>
</evidence>
<dbReference type="GO" id="GO:0005829">
    <property type="term" value="C:cytosol"/>
    <property type="evidence" value="ECO:0007669"/>
    <property type="project" value="TreeGrafter"/>
</dbReference>
<protein>
    <submittedName>
        <fullName evidence="1">DEAD/DEAH box helicase</fullName>
    </submittedName>
</protein>
<keyword evidence="1" id="KW-0547">Nucleotide-binding</keyword>
<organism evidence="1 2">
    <name type="scientific">Photorhabdus laumondii subsp. laumondii</name>
    <name type="common">Photorhabdus luminescens subsp. laumondii</name>
    <dbReference type="NCBI Taxonomy" id="141679"/>
    <lineage>
        <taxon>Bacteria</taxon>
        <taxon>Pseudomonadati</taxon>
        <taxon>Pseudomonadota</taxon>
        <taxon>Gammaproteobacteria</taxon>
        <taxon>Enterobacterales</taxon>
        <taxon>Morganellaceae</taxon>
        <taxon>Photorhabdus</taxon>
    </lineage>
</organism>
<dbReference type="PANTHER" id="PTHR47396:SF1">
    <property type="entry name" value="ATP-DEPENDENT HELICASE IRC3-RELATED"/>
    <property type="match status" value="1"/>
</dbReference>
<dbReference type="InterPro" id="IPR050742">
    <property type="entry name" value="Helicase_Restrict-Modif_Enz"/>
</dbReference>
<dbReference type="Proteomes" id="UP000479300">
    <property type="component" value="Unassembled WGS sequence"/>
</dbReference>
<dbReference type="GO" id="GO:0004386">
    <property type="term" value="F:helicase activity"/>
    <property type="evidence" value="ECO:0007669"/>
    <property type="project" value="UniProtKB-KW"/>
</dbReference>
<sequence>MLEIKPNFAQERGLNLLRAEWKKYSSFLVYAPTGAGKTALSAFIVDGFVSKNKKVMMICPFTVLINQTAQRFIEYGLPEDEIAYIWRDHPNQDPSKLIQIASADTLIRRDFPENISLLVIDEAHLKRKKILEAITWLTSETDCKVIGLSGTPFSPFLGHYYQKLIKPTTIKELIQRGDLSAYEFYAPTKPDLSGVRSSSSKEYGSDYKEDEIAEIMCGANLVGDVVSSWLKLGENQPTICFCVNVSHANFITVEFNRAGVNAEVMTASTPHEERQLIIHRFEQGATKIIVNVGVLVAGFDSDVRCIIYARPTKSEIRWLQSIGRGLRTAKGKDRCIILDHSGSVHRLGYPDDIEYDELPSKNDGMKEASRSTDSDKAEKLPKECPSCHFMKPPAVYVCPKCGFKPLSGEDVEVDRSRGLKKLNGKDRTYSKKEKQSWWSQIKYYQRQRANQGKPISDGWCAHTFRSKFSEYPNGLHDHPVEITPEVNNFIKWKLISWIKSQEKKQLSSATQGGSA</sequence>
<proteinExistence type="predicted"/>
<dbReference type="PROSITE" id="PS51194">
    <property type="entry name" value="HELICASE_CTER"/>
    <property type="match status" value="1"/>
</dbReference>
<keyword evidence="1" id="KW-0378">Hydrolase</keyword>
<dbReference type="GO" id="GO:0016787">
    <property type="term" value="F:hydrolase activity"/>
    <property type="evidence" value="ECO:0007669"/>
    <property type="project" value="InterPro"/>
</dbReference>
<dbReference type="PANTHER" id="PTHR47396">
    <property type="entry name" value="TYPE I RESTRICTION ENZYME ECOKI R PROTEIN"/>
    <property type="match status" value="1"/>
</dbReference>
<dbReference type="AlphaFoldDB" id="A0A6L9JQC4"/>
<dbReference type="InterPro" id="IPR006935">
    <property type="entry name" value="Helicase/UvrB_N"/>
</dbReference>
<dbReference type="GO" id="GO:0005524">
    <property type="term" value="F:ATP binding"/>
    <property type="evidence" value="ECO:0007669"/>
    <property type="project" value="InterPro"/>
</dbReference>
<dbReference type="GO" id="GO:0003677">
    <property type="term" value="F:DNA binding"/>
    <property type="evidence" value="ECO:0007669"/>
    <property type="project" value="InterPro"/>
</dbReference>
<dbReference type="CDD" id="cd00046">
    <property type="entry name" value="SF2-N"/>
    <property type="match status" value="1"/>
</dbReference>
<dbReference type="InterPro" id="IPR001650">
    <property type="entry name" value="Helicase_C-like"/>
</dbReference>
<dbReference type="SMART" id="SM00487">
    <property type="entry name" value="DEXDc"/>
    <property type="match status" value="1"/>
</dbReference>
<dbReference type="SMART" id="SM00490">
    <property type="entry name" value="HELICc"/>
    <property type="match status" value="1"/>
</dbReference>
<dbReference type="Gene3D" id="3.40.50.300">
    <property type="entry name" value="P-loop containing nucleotide triphosphate hydrolases"/>
    <property type="match status" value="2"/>
</dbReference>
<dbReference type="PROSITE" id="PS51192">
    <property type="entry name" value="HELICASE_ATP_BIND_1"/>
    <property type="match status" value="1"/>
</dbReference>
<comment type="caution">
    <text evidence="1">The sequence shown here is derived from an EMBL/GenBank/DDBJ whole genome shotgun (WGS) entry which is preliminary data.</text>
</comment>
<keyword evidence="1" id="KW-0067">ATP-binding</keyword>
<accession>A0A6L9JQC4</accession>
<keyword evidence="1" id="KW-0347">Helicase</keyword>
<dbReference type="Pfam" id="PF00271">
    <property type="entry name" value="Helicase_C"/>
    <property type="match status" value="1"/>
</dbReference>